<dbReference type="AlphaFoldDB" id="A0A1G2QF03"/>
<dbReference type="InterPro" id="IPR052341">
    <property type="entry name" value="LOG_family_nucleotidases"/>
</dbReference>
<keyword evidence="1" id="KW-0203">Cytokinin biosynthesis</keyword>
<dbReference type="EC" id="3.2.2.n1" evidence="1"/>
<accession>A0A1G2QF03</accession>
<keyword evidence="1" id="KW-0378">Hydrolase</keyword>
<dbReference type="GO" id="GO:0009691">
    <property type="term" value="P:cytokinin biosynthetic process"/>
    <property type="evidence" value="ECO:0007669"/>
    <property type="project" value="UniProtKB-UniRule"/>
</dbReference>
<dbReference type="InterPro" id="IPR031100">
    <property type="entry name" value="LOG_fam"/>
</dbReference>
<dbReference type="Proteomes" id="UP000177043">
    <property type="component" value="Unassembled WGS sequence"/>
</dbReference>
<reference evidence="2 3" key="1">
    <citation type="journal article" date="2016" name="Nat. Commun.">
        <title>Thousands of microbial genomes shed light on interconnected biogeochemical processes in an aquifer system.</title>
        <authorList>
            <person name="Anantharaman K."/>
            <person name="Brown C.T."/>
            <person name="Hug L.A."/>
            <person name="Sharon I."/>
            <person name="Castelle C.J."/>
            <person name="Probst A.J."/>
            <person name="Thomas B.C."/>
            <person name="Singh A."/>
            <person name="Wilkins M.J."/>
            <person name="Karaoz U."/>
            <person name="Brodie E.L."/>
            <person name="Williams K.H."/>
            <person name="Hubbard S.S."/>
            <person name="Banfield J.F."/>
        </authorList>
    </citation>
    <scope>NUCLEOTIDE SEQUENCE [LARGE SCALE GENOMIC DNA]</scope>
</reference>
<dbReference type="InterPro" id="IPR005269">
    <property type="entry name" value="LOG"/>
</dbReference>
<dbReference type="SUPFAM" id="SSF102405">
    <property type="entry name" value="MCP/YpsA-like"/>
    <property type="match status" value="1"/>
</dbReference>
<comment type="caution">
    <text evidence="2">The sequence shown here is derived from an EMBL/GenBank/DDBJ whole genome shotgun (WGS) entry which is preliminary data.</text>
</comment>
<dbReference type="Pfam" id="PF03641">
    <property type="entry name" value="Lysine_decarbox"/>
    <property type="match status" value="1"/>
</dbReference>
<gene>
    <name evidence="2" type="ORF">A2571_00625</name>
</gene>
<dbReference type="Gene3D" id="3.40.50.450">
    <property type="match status" value="1"/>
</dbReference>
<dbReference type="GO" id="GO:0016787">
    <property type="term" value="F:hydrolase activity"/>
    <property type="evidence" value="ECO:0007669"/>
    <property type="project" value="UniProtKB-KW"/>
</dbReference>
<evidence type="ECO:0000256" key="1">
    <source>
        <dbReference type="RuleBase" id="RU363015"/>
    </source>
</evidence>
<dbReference type="PANTHER" id="PTHR43393:SF3">
    <property type="entry name" value="LYSINE DECARBOXYLASE-LIKE PROTEIN"/>
    <property type="match status" value="1"/>
</dbReference>
<dbReference type="PANTHER" id="PTHR43393">
    <property type="entry name" value="CYTOKININ RIBOSIDE 5'-MONOPHOSPHATE PHOSPHORIBOHYDROLASE"/>
    <property type="match status" value="1"/>
</dbReference>
<evidence type="ECO:0000313" key="3">
    <source>
        <dbReference type="Proteomes" id="UP000177043"/>
    </source>
</evidence>
<dbReference type="STRING" id="1802438.A2571_00625"/>
<dbReference type="NCBIfam" id="TIGR00730">
    <property type="entry name" value="Rossman fold protein, TIGR00730 family"/>
    <property type="match status" value="1"/>
</dbReference>
<name>A0A1G2QF03_9BACT</name>
<comment type="similarity">
    <text evidence="1">Belongs to the LOG family.</text>
</comment>
<proteinExistence type="inferred from homology"/>
<dbReference type="GO" id="GO:0005829">
    <property type="term" value="C:cytosol"/>
    <property type="evidence" value="ECO:0007669"/>
    <property type="project" value="TreeGrafter"/>
</dbReference>
<protein>
    <recommendedName>
        <fullName evidence="1">Cytokinin riboside 5'-monophosphate phosphoribohydrolase</fullName>
        <ecNumber evidence="1">3.2.2.n1</ecNumber>
    </recommendedName>
</protein>
<organism evidence="2 3">
    <name type="scientific">Candidatus Vogelbacteria bacterium RIFOXYD1_FULL_44_32</name>
    <dbReference type="NCBI Taxonomy" id="1802438"/>
    <lineage>
        <taxon>Bacteria</taxon>
        <taxon>Candidatus Vogeliibacteriota</taxon>
    </lineage>
</organism>
<dbReference type="EMBL" id="MHTJ01000002">
    <property type="protein sequence ID" value="OHA58993.1"/>
    <property type="molecule type" value="Genomic_DNA"/>
</dbReference>
<sequence>MDTLTVDDVDQDIKHRISVIQKEFSDGFNFVKSYPKSVTFFGSARLPETDPHYEQARRLGNLLAKEGYAIITGGGPGIMEAGNRGAKEAGGDSLGLTIELPMEQSTNPYVTAHEDFYYFFTRKVCMTYSSEAFVYFPGGFGTLDELFEILTLVQTKKIPWVPIILVGIDFWKPLTTWIDTELRSRFHTIDAEDTDLYHLFDDEQMVVDLIKEVPVRA</sequence>
<evidence type="ECO:0000313" key="2">
    <source>
        <dbReference type="EMBL" id="OHA58993.1"/>
    </source>
</evidence>